<evidence type="ECO:0000313" key="2">
    <source>
        <dbReference type="EMBL" id="KAF2068574.1"/>
    </source>
</evidence>
<name>A0A8J4PK16_9MYCE</name>
<organism evidence="2 3">
    <name type="scientific">Polysphondylium violaceum</name>
    <dbReference type="NCBI Taxonomy" id="133409"/>
    <lineage>
        <taxon>Eukaryota</taxon>
        <taxon>Amoebozoa</taxon>
        <taxon>Evosea</taxon>
        <taxon>Eumycetozoa</taxon>
        <taxon>Dictyostelia</taxon>
        <taxon>Dictyosteliales</taxon>
        <taxon>Dictyosteliaceae</taxon>
        <taxon>Polysphondylium</taxon>
    </lineage>
</organism>
<proteinExistence type="predicted"/>
<sequence length="171" mass="19351">MNLKGRFISQHLFTQYLNYQSYSHKDIQQASETNKFSGSAFHSACDGKGPTITVIETTDGCIFGGYNSQSWNDRGKYYGDNKCFIFTLVNKHGIEPTKYFPETDTYYVGSTPSQGPVFGFEPDGNRDIKILESDPFQSFPSSYNDTTGVGKTTLNPSRYFTIKNLEIYRCN</sequence>
<reference evidence="2" key="1">
    <citation type="submission" date="2020-01" db="EMBL/GenBank/DDBJ databases">
        <title>Development of genomics and gene disruption for Polysphondylium violaceum indicates a role for the polyketide synthase stlB in stalk morphogenesis.</title>
        <authorList>
            <person name="Narita B."/>
            <person name="Kawabe Y."/>
            <person name="Kin K."/>
            <person name="Saito T."/>
            <person name="Gibbs R."/>
            <person name="Kuspa A."/>
            <person name="Muzny D."/>
            <person name="Queller D."/>
            <person name="Richards S."/>
            <person name="Strassman J."/>
            <person name="Sucgang R."/>
            <person name="Worley K."/>
            <person name="Schaap P."/>
        </authorList>
    </citation>
    <scope>NUCLEOTIDE SEQUENCE</scope>
    <source>
        <strain evidence="2">QSvi11</strain>
    </source>
</reference>
<dbReference type="Pfam" id="PF07534">
    <property type="entry name" value="TLD"/>
    <property type="match status" value="1"/>
</dbReference>
<dbReference type="PANTHER" id="PTHR23354">
    <property type="entry name" value="NUCLEOLAR PROTEIN 7/ESTROGEN RECEPTOR COACTIVATOR-RELATED"/>
    <property type="match status" value="1"/>
</dbReference>
<evidence type="ECO:0000313" key="3">
    <source>
        <dbReference type="Proteomes" id="UP000695562"/>
    </source>
</evidence>
<dbReference type="AlphaFoldDB" id="A0A8J4PK16"/>
<dbReference type="OrthoDB" id="5983325at2759"/>
<dbReference type="EMBL" id="AJWJ01000923">
    <property type="protein sequence ID" value="KAF2068574.1"/>
    <property type="molecule type" value="Genomic_DNA"/>
</dbReference>
<gene>
    <name evidence="2" type="ORF">CYY_010101</name>
</gene>
<keyword evidence="3" id="KW-1185">Reference proteome</keyword>
<accession>A0A8J4PK16</accession>
<evidence type="ECO:0000259" key="1">
    <source>
        <dbReference type="PROSITE" id="PS51886"/>
    </source>
</evidence>
<dbReference type="Proteomes" id="UP000695562">
    <property type="component" value="Unassembled WGS sequence"/>
</dbReference>
<dbReference type="InterPro" id="IPR006571">
    <property type="entry name" value="TLDc_dom"/>
</dbReference>
<protein>
    <recommendedName>
        <fullName evidence="1">TLDc domain-containing protein</fullName>
    </recommendedName>
</protein>
<feature type="domain" description="TLDc" evidence="1">
    <location>
        <begin position="1"/>
        <end position="171"/>
    </location>
</feature>
<dbReference type="PROSITE" id="PS51886">
    <property type="entry name" value="TLDC"/>
    <property type="match status" value="1"/>
</dbReference>
<comment type="caution">
    <text evidence="2">The sequence shown here is derived from an EMBL/GenBank/DDBJ whole genome shotgun (WGS) entry which is preliminary data.</text>
</comment>
<dbReference type="SMART" id="SM00584">
    <property type="entry name" value="TLDc"/>
    <property type="match status" value="1"/>
</dbReference>